<feature type="transmembrane region" description="Helical" evidence="1">
    <location>
        <begin position="177"/>
        <end position="195"/>
    </location>
</feature>
<gene>
    <name evidence="3" type="ORF">J2Z31_005631</name>
</gene>
<comment type="caution">
    <text evidence="3">The sequence shown here is derived from an EMBL/GenBank/DDBJ whole genome shotgun (WGS) entry which is preliminary data.</text>
</comment>
<reference evidence="3 4" key="1">
    <citation type="submission" date="2021-03" db="EMBL/GenBank/DDBJ databases">
        <title>Genomic Encyclopedia of Type Strains, Phase IV (KMG-IV): sequencing the most valuable type-strain genomes for metagenomic binning, comparative biology and taxonomic classification.</title>
        <authorList>
            <person name="Goeker M."/>
        </authorList>
    </citation>
    <scope>NUCLEOTIDE SEQUENCE [LARGE SCALE GENOMIC DNA]</scope>
    <source>
        <strain evidence="3 4">DSM 13372</strain>
    </source>
</reference>
<evidence type="ECO:0000256" key="2">
    <source>
        <dbReference type="SAM" id="SignalP"/>
    </source>
</evidence>
<evidence type="ECO:0000313" key="3">
    <source>
        <dbReference type="EMBL" id="MBP2239090.1"/>
    </source>
</evidence>
<keyword evidence="2" id="KW-0732">Signal</keyword>
<dbReference type="Pfam" id="PF04955">
    <property type="entry name" value="HupE_UreJ"/>
    <property type="match status" value="1"/>
</dbReference>
<accession>A0ABS4R876</accession>
<feature type="chain" id="PRO_5046738920" evidence="2">
    <location>
        <begin position="23"/>
        <end position="196"/>
    </location>
</feature>
<dbReference type="InterPro" id="IPR007038">
    <property type="entry name" value="HupE_UreJ"/>
</dbReference>
<dbReference type="PIRSF" id="PIRSF016919">
    <property type="entry name" value="HupE_UreJ"/>
    <property type="match status" value="1"/>
</dbReference>
<keyword evidence="4" id="KW-1185">Reference proteome</keyword>
<keyword evidence="1" id="KW-0812">Transmembrane</keyword>
<evidence type="ECO:0000313" key="4">
    <source>
        <dbReference type="Proteomes" id="UP000730739"/>
    </source>
</evidence>
<keyword evidence="1" id="KW-0472">Membrane</keyword>
<dbReference type="Proteomes" id="UP000730739">
    <property type="component" value="Unassembled WGS sequence"/>
</dbReference>
<dbReference type="EMBL" id="JAGILA010000011">
    <property type="protein sequence ID" value="MBP2239090.1"/>
    <property type="molecule type" value="Genomic_DNA"/>
</dbReference>
<feature type="signal peptide" evidence="2">
    <location>
        <begin position="1"/>
        <end position="22"/>
    </location>
</feature>
<keyword evidence="1" id="KW-1133">Transmembrane helix</keyword>
<sequence>MSFKTLTTLAIIPASFPGQALAHTGDDHAHGIANGFLHPFSGLDHPLAMIAVGLIAARLGGSALFRLPLAFVSAMVAGAAYAMIGVTVPLFETAIITSVLLLGAALIANANIPVTLAITGAATFGFFHGFAHGTESPAAAPLAHMLGFVGGTAILHITGIAACHALARHGTGTTMPALRIIGTGIMGAGIGLAFMA</sequence>
<protein>
    <submittedName>
        <fullName evidence="3">Urease accessory protein</fullName>
    </submittedName>
</protein>
<feature type="transmembrane region" description="Helical" evidence="1">
    <location>
        <begin position="143"/>
        <end position="165"/>
    </location>
</feature>
<proteinExistence type="predicted"/>
<dbReference type="RefSeq" id="WP_209606612.1">
    <property type="nucleotide sequence ID" value="NZ_JAGILA010000011.1"/>
</dbReference>
<name>A0ABS4R876_9HYPH</name>
<organism evidence="3 4">
    <name type="scientific">Sinorhizobium kostiense</name>
    <dbReference type="NCBI Taxonomy" id="76747"/>
    <lineage>
        <taxon>Bacteria</taxon>
        <taxon>Pseudomonadati</taxon>
        <taxon>Pseudomonadota</taxon>
        <taxon>Alphaproteobacteria</taxon>
        <taxon>Hyphomicrobiales</taxon>
        <taxon>Rhizobiaceae</taxon>
        <taxon>Sinorhizobium/Ensifer group</taxon>
        <taxon>Sinorhizobium</taxon>
    </lineage>
</organism>
<feature type="transmembrane region" description="Helical" evidence="1">
    <location>
        <begin position="64"/>
        <end position="84"/>
    </location>
</feature>
<evidence type="ECO:0000256" key="1">
    <source>
        <dbReference type="SAM" id="Phobius"/>
    </source>
</evidence>